<reference evidence="1" key="1">
    <citation type="submission" date="2021-07" db="EMBL/GenBank/DDBJ databases">
        <authorList>
            <person name="Fernandez M."/>
            <person name="Pereira P."/>
            <person name="Torres Tejerizo G.A."/>
            <person name="Gonzalez P."/>
            <person name="Agostini E."/>
        </authorList>
    </citation>
    <scope>NUCLEOTIDE SEQUENCE</scope>
    <source>
        <strain evidence="1">SFC 500-1A</strain>
    </source>
</reference>
<proteinExistence type="predicted"/>
<comment type="caution">
    <text evidence="1">The sequence shown here is derived from an EMBL/GenBank/DDBJ whole genome shotgun (WGS) entry which is preliminary data.</text>
</comment>
<accession>A0A8X8KCN5</accession>
<dbReference type="EMBL" id="JAHWXT010000002">
    <property type="protein sequence ID" value="MCF0264414.1"/>
    <property type="molecule type" value="Genomic_DNA"/>
</dbReference>
<dbReference type="Proteomes" id="UP000887320">
    <property type="component" value="Unassembled WGS sequence"/>
</dbReference>
<gene>
    <name evidence="1" type="ORF">KW868_08060</name>
</gene>
<evidence type="ECO:0000313" key="1">
    <source>
        <dbReference type="EMBL" id="MCF0264414.1"/>
    </source>
</evidence>
<evidence type="ECO:0000313" key="2">
    <source>
        <dbReference type="Proteomes" id="UP000887320"/>
    </source>
</evidence>
<dbReference type="RefSeq" id="WP_234623175.1">
    <property type="nucleotide sequence ID" value="NZ_JAHWXT010000002.1"/>
</dbReference>
<dbReference type="AlphaFoldDB" id="A0A8X8KCN5"/>
<name>A0A8X8KCN5_ACIGI</name>
<organism evidence="1 2">
    <name type="scientific">Acinetobacter guillouiae</name>
    <name type="common">Acinetobacter genomosp. 11</name>
    <dbReference type="NCBI Taxonomy" id="106649"/>
    <lineage>
        <taxon>Bacteria</taxon>
        <taxon>Pseudomonadati</taxon>
        <taxon>Pseudomonadota</taxon>
        <taxon>Gammaproteobacteria</taxon>
        <taxon>Moraxellales</taxon>
        <taxon>Moraxellaceae</taxon>
        <taxon>Acinetobacter</taxon>
    </lineage>
</organism>
<evidence type="ECO:0008006" key="3">
    <source>
        <dbReference type="Google" id="ProtNLM"/>
    </source>
</evidence>
<sequence length="329" mass="38435">MIDLQKLELLPKEIYVIEQFTTYRYYYQTVLLWEDLIQYAEKLLDQYSANLAPDHRSQHPSHQADYVWGTMVLPNFKGTLHHLLDGLEDLKAGFLPILRRMSSIRNDLIAQWRDYPYDWMDQVQKGASVVFKEKRDILSIRATNIYITSDYHDSQWDYKNLLEDRYLIGINFPNSLPKYKLNTAVMIKTDEPIMVTGIYRSTEPYSACKFLMQELKMGAENDDDWKLAPEVSAFENNPDLWTTPDTIEDPREVPTTWILVEQVTENNDADFVSNNLGISQKGGEKCSKTGYWTTPAQPDTRPYFTQGEILPTLSQTDWGEVYWYFDGLD</sequence>
<protein>
    <recommendedName>
        <fullName evidence="3">DUF3396 domain-containing protein</fullName>
    </recommendedName>
</protein>